<feature type="domain" description="BRCT" evidence="10">
    <location>
        <begin position="887"/>
        <end position="979"/>
    </location>
</feature>
<keyword evidence="3" id="KW-0963">Cytoplasm</keyword>
<comment type="caution">
    <text evidence="11">The sequence shown here is derived from an EMBL/GenBank/DDBJ whole genome shotgun (WGS) entry which is preliminary data.</text>
</comment>
<dbReference type="InParanoid" id="A0A1Y1XSQ0"/>
<comment type="subcellular location">
    <subcellularLocation>
        <location evidence="2">Cytoplasm</location>
        <location evidence="2">Cytoskeleton</location>
        <location evidence="2">Microtubule organizing center</location>
        <location evidence="2">Centrosome</location>
    </subcellularLocation>
    <subcellularLocation>
        <location evidence="1">Nucleus</location>
    </subcellularLocation>
</comment>
<dbReference type="GO" id="GO:0006270">
    <property type="term" value="P:DNA replication initiation"/>
    <property type="evidence" value="ECO:0007669"/>
    <property type="project" value="TreeGrafter"/>
</dbReference>
<feature type="compositionally biased region" description="Basic and acidic residues" evidence="9">
    <location>
        <begin position="1142"/>
        <end position="1151"/>
    </location>
</feature>
<evidence type="ECO:0000256" key="5">
    <source>
        <dbReference type="ARBA" id="ARBA00022763"/>
    </source>
</evidence>
<feature type="compositionally biased region" description="Basic and acidic residues" evidence="9">
    <location>
        <begin position="431"/>
        <end position="440"/>
    </location>
</feature>
<feature type="region of interest" description="Disordered" evidence="9">
    <location>
        <begin position="1026"/>
        <end position="1306"/>
    </location>
</feature>
<evidence type="ECO:0000256" key="1">
    <source>
        <dbReference type="ARBA" id="ARBA00004123"/>
    </source>
</evidence>
<organism evidence="11 12">
    <name type="scientific">Basidiobolus meristosporus CBS 931.73</name>
    <dbReference type="NCBI Taxonomy" id="1314790"/>
    <lineage>
        <taxon>Eukaryota</taxon>
        <taxon>Fungi</taxon>
        <taxon>Fungi incertae sedis</taxon>
        <taxon>Zoopagomycota</taxon>
        <taxon>Entomophthoromycotina</taxon>
        <taxon>Basidiobolomycetes</taxon>
        <taxon>Basidiobolales</taxon>
        <taxon>Basidiobolaceae</taxon>
        <taxon>Basidiobolus</taxon>
    </lineage>
</organism>
<evidence type="ECO:0000256" key="7">
    <source>
        <dbReference type="ARBA" id="ARBA00023212"/>
    </source>
</evidence>
<dbReference type="CDD" id="cd17728">
    <property type="entry name" value="BRCT_TopBP1_rpt8"/>
    <property type="match status" value="1"/>
</dbReference>
<name>A0A1Y1XSQ0_9FUNG</name>
<feature type="region of interest" description="Disordered" evidence="9">
    <location>
        <begin position="661"/>
        <end position="680"/>
    </location>
</feature>
<evidence type="ECO:0000256" key="8">
    <source>
        <dbReference type="ARBA" id="ARBA00023242"/>
    </source>
</evidence>
<dbReference type="GO" id="GO:0033314">
    <property type="term" value="P:mitotic DNA replication checkpoint signaling"/>
    <property type="evidence" value="ECO:0007669"/>
    <property type="project" value="TreeGrafter"/>
</dbReference>
<evidence type="ECO:0000256" key="4">
    <source>
        <dbReference type="ARBA" id="ARBA00022737"/>
    </source>
</evidence>
<dbReference type="SUPFAM" id="SSF52113">
    <property type="entry name" value="BRCT domain"/>
    <property type="match status" value="6"/>
</dbReference>
<dbReference type="CDD" id="cd17731">
    <property type="entry name" value="BRCT_TopBP1_rpt2_like"/>
    <property type="match status" value="1"/>
</dbReference>
<dbReference type="CDD" id="cd17738">
    <property type="entry name" value="BRCT_TopBP1_rpt7"/>
    <property type="match status" value="1"/>
</dbReference>
<dbReference type="PANTHER" id="PTHR13561:SF20">
    <property type="entry name" value="DNA TOPOISOMERASE 2-BINDING PROTEIN 1"/>
    <property type="match status" value="1"/>
</dbReference>
<feature type="domain" description="BRCT" evidence="10">
    <location>
        <begin position="558"/>
        <end position="631"/>
    </location>
</feature>
<gene>
    <name evidence="11" type="ORF">K493DRAFT_341135</name>
</gene>
<feature type="domain" description="BRCT" evidence="10">
    <location>
        <begin position="21"/>
        <end position="97"/>
    </location>
</feature>
<evidence type="ECO:0000256" key="6">
    <source>
        <dbReference type="ARBA" id="ARBA00023204"/>
    </source>
</evidence>
<feature type="region of interest" description="Disordered" evidence="9">
    <location>
        <begin position="431"/>
        <end position="473"/>
    </location>
</feature>
<dbReference type="InterPro" id="IPR049936">
    <property type="entry name" value="TopBP1_BRCT_8"/>
</dbReference>
<dbReference type="Pfam" id="PF00533">
    <property type="entry name" value="BRCT"/>
    <property type="match status" value="4"/>
</dbReference>
<accession>A0A1Y1XSQ0</accession>
<dbReference type="OrthoDB" id="2143040at2759"/>
<dbReference type="Proteomes" id="UP000193498">
    <property type="component" value="Unassembled WGS sequence"/>
</dbReference>
<keyword evidence="6" id="KW-0234">DNA repair</keyword>
<reference evidence="11 12" key="1">
    <citation type="submission" date="2016-07" db="EMBL/GenBank/DDBJ databases">
        <title>Pervasive Adenine N6-methylation of Active Genes in Fungi.</title>
        <authorList>
            <consortium name="DOE Joint Genome Institute"/>
            <person name="Mondo S.J."/>
            <person name="Dannebaum R.O."/>
            <person name="Kuo R.C."/>
            <person name="Labutti K."/>
            <person name="Haridas S."/>
            <person name="Kuo A."/>
            <person name="Salamov A."/>
            <person name="Ahrendt S.R."/>
            <person name="Lipzen A."/>
            <person name="Sullivan W."/>
            <person name="Andreopoulos W.B."/>
            <person name="Clum A."/>
            <person name="Lindquist E."/>
            <person name="Daum C."/>
            <person name="Ramamoorthy G.K."/>
            <person name="Gryganskyi A."/>
            <person name="Culley D."/>
            <person name="Magnuson J.K."/>
            <person name="James T.Y."/>
            <person name="O'Malley M.A."/>
            <person name="Stajich J.E."/>
            <person name="Spatafora J.W."/>
            <person name="Visel A."/>
            <person name="Grigoriev I.V."/>
        </authorList>
    </citation>
    <scope>NUCLEOTIDE SEQUENCE [LARGE SCALE GENOMIC DNA]</scope>
    <source>
        <strain evidence="11 12">CBS 931.73</strain>
    </source>
</reference>
<feature type="compositionally biased region" description="Polar residues" evidence="9">
    <location>
        <begin position="705"/>
        <end position="722"/>
    </location>
</feature>
<dbReference type="CDD" id="cd17727">
    <property type="entry name" value="BRCT_TopBP1_rpt6"/>
    <property type="match status" value="1"/>
</dbReference>
<feature type="compositionally biased region" description="Polar residues" evidence="9">
    <location>
        <begin position="1206"/>
        <end position="1219"/>
    </location>
</feature>
<dbReference type="InterPro" id="IPR036420">
    <property type="entry name" value="BRCT_dom_sf"/>
</dbReference>
<evidence type="ECO:0000256" key="3">
    <source>
        <dbReference type="ARBA" id="ARBA00022490"/>
    </source>
</evidence>
<keyword evidence="8" id="KW-0539">Nucleus</keyword>
<evidence type="ECO:0000313" key="12">
    <source>
        <dbReference type="Proteomes" id="UP000193498"/>
    </source>
</evidence>
<evidence type="ECO:0000256" key="9">
    <source>
        <dbReference type="SAM" id="MobiDB-lite"/>
    </source>
</evidence>
<feature type="region of interest" description="Disordered" evidence="9">
    <location>
        <begin position="704"/>
        <end position="736"/>
    </location>
</feature>
<sequence length="1542" mass="171980">MSRLRPNVNSNTMLYDDNSFLQRKPFEDYIICCTGLSVATKQALYSQVEELGGRIQPDFTNNVTHLIADKVGSEKYKAALRCKVPILTPLWAEQCYEYFKNNENFEPNTISKLHTLLPLTGCCICVTGLSGEEREAVEKLTVENGGEYSPALTMPCTHLIVKISFCLMVTLFVFVKERTSLTHANVPEGRKYQAAVKRNLHIVSLDWLYECANRKVCVSEHLYPALANPDSVSTASNMRKAGTLSQDRQRLLRETKDSTMYLDGCNIYLGDGYGPEKMMLMKKIIVDGGGSRHSDFSECVTHFVTCTNTLTEKDKDILRQATNKPTIVHSKWLQDCYRDCTLHPTEQYSVEYLGRENKDKSLGLSQGSTKATLRKNTMAADKSMAKSKSFWEDLAEDMNQDSHPNTNGTANPHLLQRSKSTMSAAEAKALEKLPSYEKRTRSLTPHGNSQEPSFDPGTLYSKRANTSGLPKQPTKSGIFSTYFFFCENFPADQKQIVEQVVLDNGGSFHPEFPHTLSAATEKYFRIVPLKRNSVSNQRSERYVYLVFVIYDTDPFLISRRTEFRNYYIGITGYTELEREHIGRLCITLGAKFSERFSKKYTHLICKQKSGEKYRRAIEWGIPVVDANWIFDIARNVGIHSDVQESAGSKIGDSRMAQSIGDTSTLNGNHLGANRKRGPTNGNDYIATALVGSKSHDNNPFPPAMNGTTDTPTTRRCGSNASADTPHHNTFLGKKDFRPQFDTTGILSSLKTPETSHATTTGANSVGSASAMTPGLTSTNLNFDTTDALNALLSPATAPNTVSKTAVTPFFQRIQRNTASIDTGANSLGSPLDPALARKLTSALEKLETPDGLHGSGQALFTNTPDASNMDSTAFFGEANQSHFEPSDISSLLQGVTIYVSQRLAHRRNELCDLAREMGAQSAWIFDESCTHLVHQSNKVTENFKDFKMAKQKGKIIVSPVWLQKCKEFRARVEERDYPHTYVPNKSHLVTSTLEHSYHKNSQGSDQDFVLATQAGFRKHVSIASVDPPVLGSKSNSDDEFLKPETPTVDKFDQKPDTKGIVSTTKKQTPEPPKVNYAAAVEELIGRASSDRKRRRPRSSFGMVRTSTEQAADQSGYKQDTSFSDISGISGKTASLFDTSTDNLKEDTHTPDPSDDIEINSTQEPAAAMYDDPEGRREKRKLLDRLLMNKRLRISPNDGSESENDTSDGSSLQRQNNTLTESEDSLSEPNPPVKLTALPSFKSERTMSDISAPTEQKTSSNKEISPLPKALDLQRLPTSIMNEMNQDEPDPTPSRRSNRIISQTSAKSTLPKNRVLPKFLLSSMGGESKNRLMKTIRRLGGMTINTDQWTSECTHLIVGYPSRSEKFLAACASGVWVLKPSFVDASVLSEGFVSEEEHEWTPESDIKPEDKLLVGAAQRWRLKLQELQAINADVKGSFTGWNVLLVVENKKREGFVRLLQAGNAEVNVARAPFRNIKTDHLTHVFVEPSKVRTLPNYFVHAMLEARVPCLETDYIVEFLTKDEDSDQNQFWIKHSALQKKRKV</sequence>
<dbReference type="GO" id="GO:0007095">
    <property type="term" value="P:mitotic G2 DNA damage checkpoint signaling"/>
    <property type="evidence" value="ECO:0007669"/>
    <property type="project" value="TreeGrafter"/>
</dbReference>
<dbReference type="PANTHER" id="PTHR13561">
    <property type="entry name" value="DNA REPLICATION REGULATOR DPB11-RELATED"/>
    <property type="match status" value="1"/>
</dbReference>
<dbReference type="EMBL" id="MCFE01000505">
    <property type="protein sequence ID" value="ORX88715.1"/>
    <property type="molecule type" value="Genomic_DNA"/>
</dbReference>
<dbReference type="Pfam" id="PF12738">
    <property type="entry name" value="PTCB-BRCT"/>
    <property type="match status" value="2"/>
</dbReference>
<dbReference type="Gene3D" id="3.40.50.10190">
    <property type="entry name" value="BRCT domain"/>
    <property type="match status" value="7"/>
</dbReference>
<dbReference type="InterPro" id="IPR059215">
    <property type="entry name" value="BRCT2_TopBP1-like"/>
</dbReference>
<feature type="compositionally biased region" description="Polar residues" evidence="9">
    <location>
        <begin position="1247"/>
        <end position="1262"/>
    </location>
</feature>
<dbReference type="SMART" id="SM00292">
    <property type="entry name" value="BRCT"/>
    <property type="match status" value="6"/>
</dbReference>
<dbReference type="PROSITE" id="PS50172">
    <property type="entry name" value="BRCT"/>
    <property type="match status" value="6"/>
</dbReference>
<proteinExistence type="predicted"/>
<feature type="domain" description="BRCT" evidence="10">
    <location>
        <begin position="114"/>
        <end position="225"/>
    </location>
</feature>
<dbReference type="InterPro" id="IPR001357">
    <property type="entry name" value="BRCT_dom"/>
</dbReference>
<evidence type="ECO:0000256" key="2">
    <source>
        <dbReference type="ARBA" id="ARBA00004300"/>
    </source>
</evidence>
<protein>
    <submittedName>
        <fullName evidence="11">BRCT domain-containing protein</fullName>
    </submittedName>
</protein>
<dbReference type="FunFam" id="3.40.50.10190:FF:000018">
    <property type="entry name" value="DNA topoisomerase 2-binding protein 1"/>
    <property type="match status" value="1"/>
</dbReference>
<keyword evidence="5" id="KW-0227">DNA damage</keyword>
<feature type="domain" description="BRCT" evidence="10">
    <location>
        <begin position="257"/>
        <end position="350"/>
    </location>
</feature>
<feature type="compositionally biased region" description="Polar residues" evidence="9">
    <location>
        <begin position="1104"/>
        <end position="1141"/>
    </location>
</feature>
<dbReference type="Pfam" id="PF23294">
    <property type="entry name" value="BRCT_TopB1_SLF1"/>
    <property type="match status" value="1"/>
</dbReference>
<keyword evidence="4" id="KW-0677">Repeat</keyword>
<evidence type="ECO:0000313" key="11">
    <source>
        <dbReference type="EMBL" id="ORX88715.1"/>
    </source>
</evidence>
<feature type="compositionally biased region" description="Basic and acidic residues" evidence="9">
    <location>
        <begin position="1172"/>
        <end position="1183"/>
    </location>
</feature>
<dbReference type="STRING" id="1314790.A0A1Y1XSQ0"/>
<feature type="compositionally biased region" description="Basic and acidic residues" evidence="9">
    <location>
        <begin position="1035"/>
        <end position="1057"/>
    </location>
</feature>
<feature type="domain" description="BRCT" evidence="10">
    <location>
        <begin position="1318"/>
        <end position="1399"/>
    </location>
</feature>
<feature type="compositionally biased region" description="Polar residues" evidence="9">
    <location>
        <begin position="442"/>
        <end position="452"/>
    </location>
</feature>
<keyword evidence="7" id="KW-0206">Cytoskeleton</keyword>
<feature type="compositionally biased region" description="Polar residues" evidence="9">
    <location>
        <begin position="463"/>
        <end position="473"/>
    </location>
</feature>
<evidence type="ECO:0000259" key="10">
    <source>
        <dbReference type="PROSITE" id="PS50172"/>
    </source>
</evidence>
<dbReference type="GO" id="GO:0006281">
    <property type="term" value="P:DNA repair"/>
    <property type="evidence" value="ECO:0007669"/>
    <property type="project" value="UniProtKB-KW"/>
</dbReference>
<keyword evidence="12" id="KW-1185">Reference proteome</keyword>
<dbReference type="InterPro" id="IPR057595">
    <property type="entry name" value="TopB1_SLF1_BRCT"/>
</dbReference>
<dbReference type="GO" id="GO:0005634">
    <property type="term" value="C:nucleus"/>
    <property type="evidence" value="ECO:0007669"/>
    <property type="project" value="UniProtKB-SubCell"/>
</dbReference>